<dbReference type="AlphaFoldDB" id="G4RPS2"/>
<dbReference type="PaxDb" id="768679-TTX_0914"/>
<feature type="transmembrane region" description="Helical" evidence="6">
    <location>
        <begin position="79"/>
        <end position="100"/>
    </location>
</feature>
<gene>
    <name evidence="7" type="ordered locus">TTX_0914</name>
</gene>
<dbReference type="eggNOG" id="arCOG05622">
    <property type="taxonomic scope" value="Archaea"/>
</dbReference>
<keyword evidence="5 6" id="KW-0472">Membrane</keyword>
<feature type="transmembrane region" description="Helical" evidence="6">
    <location>
        <begin position="112"/>
        <end position="128"/>
    </location>
</feature>
<accession>G4RPS2</accession>
<evidence type="ECO:0000256" key="3">
    <source>
        <dbReference type="ARBA" id="ARBA00022692"/>
    </source>
</evidence>
<dbReference type="Pfam" id="PF06146">
    <property type="entry name" value="PsiE"/>
    <property type="match status" value="1"/>
</dbReference>
<dbReference type="EMBL" id="FN869859">
    <property type="protein sequence ID" value="CCC81567.1"/>
    <property type="molecule type" value="Genomic_DNA"/>
</dbReference>
<keyword evidence="3 6" id="KW-0812">Transmembrane</keyword>
<evidence type="ECO:0000256" key="4">
    <source>
        <dbReference type="ARBA" id="ARBA00022989"/>
    </source>
</evidence>
<name>G4RPS2_THETK</name>
<dbReference type="InterPro" id="IPR020948">
    <property type="entry name" value="P_starv_induced_PsiE-like"/>
</dbReference>
<dbReference type="GO" id="GO:0005886">
    <property type="term" value="C:plasma membrane"/>
    <property type="evidence" value="ECO:0007669"/>
    <property type="project" value="UniProtKB-SubCell"/>
</dbReference>
<evidence type="ECO:0000256" key="1">
    <source>
        <dbReference type="ARBA" id="ARBA00004651"/>
    </source>
</evidence>
<evidence type="ECO:0000256" key="2">
    <source>
        <dbReference type="ARBA" id="ARBA00022475"/>
    </source>
</evidence>
<keyword evidence="4 6" id="KW-1133">Transmembrane helix</keyword>
<dbReference type="KEGG" id="ttn:TTX_0914"/>
<dbReference type="Proteomes" id="UP000002654">
    <property type="component" value="Chromosome"/>
</dbReference>
<reference evidence="7 8" key="1">
    <citation type="journal article" date="2011" name="PLoS ONE">
        <title>The complete genome sequence of Thermoproteus tenax: a physiologically versatile member of the Crenarchaeota.</title>
        <authorList>
            <person name="Siebers B."/>
            <person name="Zaparty M."/>
            <person name="Raddatz G."/>
            <person name="Tjaden B."/>
            <person name="Albers S.V."/>
            <person name="Bell S.D."/>
            <person name="Blombach F."/>
            <person name="Kletzin A."/>
            <person name="Kyrpides N."/>
            <person name="Lanz C."/>
            <person name="Plagens A."/>
            <person name="Rampp M."/>
            <person name="Rosinus A."/>
            <person name="von Jan M."/>
            <person name="Makarova K.S."/>
            <person name="Klenk H.P."/>
            <person name="Schuster S.C."/>
            <person name="Hensel R."/>
        </authorList>
    </citation>
    <scope>NUCLEOTIDE SEQUENCE [LARGE SCALE GENOMIC DNA]</scope>
    <source>
        <strain evidence="8">ATCC 35583 / DSM 2078 / JCM 9277 / NBRC 100435 / Kra 1</strain>
    </source>
</reference>
<evidence type="ECO:0000256" key="5">
    <source>
        <dbReference type="ARBA" id="ARBA00023136"/>
    </source>
</evidence>
<sequence>MKLDILLKNIEISLYVVAIIVTIVLAVYSFYLVVEGLAGLRGAPYPEDAVYSILASLFLFIIFVELIDTFVTYIQEKEIIVYKIIDVALVALARELFIYISPTNKSFDINHAYALVAALGVIGVIDYLQHRARR</sequence>
<dbReference type="HOGENOM" id="CLU_1902054_0_0_2"/>
<evidence type="ECO:0000256" key="6">
    <source>
        <dbReference type="SAM" id="Phobius"/>
    </source>
</evidence>
<evidence type="ECO:0008006" key="9">
    <source>
        <dbReference type="Google" id="ProtNLM"/>
    </source>
</evidence>
<feature type="transmembrane region" description="Helical" evidence="6">
    <location>
        <begin position="12"/>
        <end position="34"/>
    </location>
</feature>
<keyword evidence="8" id="KW-1185">Reference proteome</keyword>
<dbReference type="STRING" id="768679.TTX_0914"/>
<organism evidence="7 8">
    <name type="scientific">Thermoproteus tenax (strain ATCC 35583 / DSM 2078 / JCM 9277 / NBRC 100435 / Kra 1)</name>
    <dbReference type="NCBI Taxonomy" id="768679"/>
    <lineage>
        <taxon>Archaea</taxon>
        <taxon>Thermoproteota</taxon>
        <taxon>Thermoprotei</taxon>
        <taxon>Thermoproteales</taxon>
        <taxon>Thermoproteaceae</taxon>
        <taxon>Thermoproteus</taxon>
    </lineage>
</organism>
<feature type="transmembrane region" description="Helical" evidence="6">
    <location>
        <begin position="49"/>
        <end position="67"/>
    </location>
</feature>
<dbReference type="PATRIC" id="fig|768679.9.peg.924"/>
<protein>
    <recommendedName>
        <fullName evidence="9">Phosphate-starvation-inducible E</fullName>
    </recommendedName>
</protein>
<dbReference type="OrthoDB" id="28525at2157"/>
<comment type="subcellular location">
    <subcellularLocation>
        <location evidence="1">Cell membrane</location>
        <topology evidence="1">Multi-pass membrane protein</topology>
    </subcellularLocation>
</comment>
<evidence type="ECO:0000313" key="7">
    <source>
        <dbReference type="EMBL" id="CCC81567.1"/>
    </source>
</evidence>
<keyword evidence="2" id="KW-1003">Cell membrane</keyword>
<dbReference type="RefSeq" id="WP_014126823.1">
    <property type="nucleotide sequence ID" value="NC_016070.1"/>
</dbReference>
<dbReference type="GeneID" id="11261808"/>
<proteinExistence type="predicted"/>
<evidence type="ECO:0000313" key="8">
    <source>
        <dbReference type="Proteomes" id="UP000002654"/>
    </source>
</evidence>